<dbReference type="PANTHER" id="PTHR21340">
    <property type="entry name" value="DIADENOSINE 5,5-P1,P4-TETRAPHOSPHATE PYROPHOSPHOHYDROLASE MUTT"/>
    <property type="match status" value="1"/>
</dbReference>
<dbReference type="InterPro" id="IPR020084">
    <property type="entry name" value="NUDIX_hydrolase_CS"/>
</dbReference>
<dbReference type="InterPro" id="IPR051325">
    <property type="entry name" value="Nudix_hydrolase_domain"/>
</dbReference>
<name>A0AAN6MYA7_9PEZI</name>
<sequence>MMAPPDDATRSLHFCNRFAISCGTVTIDPAQTKVLLIHWRKTGEYMLPKGRKDVGETLEAAALRETWEETGYRAELLPVAVDTLATSPTPSTSHAGEQQKASTEPLAVQQRADSSGNLKIIFWYVASGDSTATREEGTTTQENEDFDAIWMDFDKAGEALSFEDDRKIAEAAVTAAFLTAAPDF</sequence>
<gene>
    <name evidence="4" type="ORF">QBC46DRAFT_358363</name>
</gene>
<dbReference type="Proteomes" id="UP001303473">
    <property type="component" value="Unassembled WGS sequence"/>
</dbReference>
<keyword evidence="1 4" id="KW-0378">Hydrolase</keyword>
<dbReference type="AlphaFoldDB" id="A0AAN6MYA7"/>
<evidence type="ECO:0000256" key="1">
    <source>
        <dbReference type="ARBA" id="ARBA00022801"/>
    </source>
</evidence>
<feature type="domain" description="Nudix hydrolase" evidence="3">
    <location>
        <begin position="17"/>
        <end position="176"/>
    </location>
</feature>
<organism evidence="4 5">
    <name type="scientific">Diplogelasinospora grovesii</name>
    <dbReference type="NCBI Taxonomy" id="303347"/>
    <lineage>
        <taxon>Eukaryota</taxon>
        <taxon>Fungi</taxon>
        <taxon>Dikarya</taxon>
        <taxon>Ascomycota</taxon>
        <taxon>Pezizomycotina</taxon>
        <taxon>Sordariomycetes</taxon>
        <taxon>Sordariomycetidae</taxon>
        <taxon>Sordariales</taxon>
        <taxon>Diplogelasinosporaceae</taxon>
        <taxon>Diplogelasinospora</taxon>
    </lineage>
</organism>
<dbReference type="GO" id="GO:0004081">
    <property type="term" value="F:bis(5'-nucleosyl)-tetraphosphatase (asymmetrical) activity"/>
    <property type="evidence" value="ECO:0007669"/>
    <property type="project" value="TreeGrafter"/>
</dbReference>
<evidence type="ECO:0000313" key="4">
    <source>
        <dbReference type="EMBL" id="KAK3935310.1"/>
    </source>
</evidence>
<keyword evidence="5" id="KW-1185">Reference proteome</keyword>
<dbReference type="EMBL" id="MU853929">
    <property type="protein sequence ID" value="KAK3935310.1"/>
    <property type="molecule type" value="Genomic_DNA"/>
</dbReference>
<dbReference type="PROSITE" id="PS51462">
    <property type="entry name" value="NUDIX"/>
    <property type="match status" value="1"/>
</dbReference>
<dbReference type="GO" id="GO:0006754">
    <property type="term" value="P:ATP biosynthetic process"/>
    <property type="evidence" value="ECO:0007669"/>
    <property type="project" value="TreeGrafter"/>
</dbReference>
<feature type="compositionally biased region" description="Polar residues" evidence="2">
    <location>
        <begin position="85"/>
        <end position="102"/>
    </location>
</feature>
<dbReference type="Pfam" id="PF00293">
    <property type="entry name" value="NUDIX"/>
    <property type="match status" value="1"/>
</dbReference>
<accession>A0AAN6MYA7</accession>
<proteinExistence type="predicted"/>
<dbReference type="GO" id="GO:0006167">
    <property type="term" value="P:AMP biosynthetic process"/>
    <property type="evidence" value="ECO:0007669"/>
    <property type="project" value="TreeGrafter"/>
</dbReference>
<dbReference type="InterPro" id="IPR015797">
    <property type="entry name" value="NUDIX_hydrolase-like_dom_sf"/>
</dbReference>
<dbReference type="PANTHER" id="PTHR21340:SF0">
    <property type="entry name" value="BIS(5'-NUCLEOSYL)-TETRAPHOSPHATASE [ASYMMETRICAL]"/>
    <property type="match status" value="1"/>
</dbReference>
<evidence type="ECO:0000259" key="3">
    <source>
        <dbReference type="PROSITE" id="PS51462"/>
    </source>
</evidence>
<protein>
    <submittedName>
        <fullName evidence="4">NUDIX hydrolase domain-like protein</fullName>
    </submittedName>
</protein>
<evidence type="ECO:0000313" key="5">
    <source>
        <dbReference type="Proteomes" id="UP001303473"/>
    </source>
</evidence>
<evidence type="ECO:0000256" key="2">
    <source>
        <dbReference type="SAM" id="MobiDB-lite"/>
    </source>
</evidence>
<comment type="caution">
    <text evidence="4">The sequence shown here is derived from an EMBL/GenBank/DDBJ whole genome shotgun (WGS) entry which is preliminary data.</text>
</comment>
<dbReference type="Gene3D" id="3.90.79.10">
    <property type="entry name" value="Nucleoside Triphosphate Pyrophosphohydrolase"/>
    <property type="match status" value="1"/>
</dbReference>
<dbReference type="InterPro" id="IPR000086">
    <property type="entry name" value="NUDIX_hydrolase_dom"/>
</dbReference>
<reference evidence="5" key="1">
    <citation type="journal article" date="2023" name="Mol. Phylogenet. Evol.">
        <title>Genome-scale phylogeny and comparative genomics of the fungal order Sordariales.</title>
        <authorList>
            <person name="Hensen N."/>
            <person name="Bonometti L."/>
            <person name="Westerberg I."/>
            <person name="Brannstrom I.O."/>
            <person name="Guillou S."/>
            <person name="Cros-Aarteil S."/>
            <person name="Calhoun S."/>
            <person name="Haridas S."/>
            <person name="Kuo A."/>
            <person name="Mondo S."/>
            <person name="Pangilinan J."/>
            <person name="Riley R."/>
            <person name="LaButti K."/>
            <person name="Andreopoulos B."/>
            <person name="Lipzen A."/>
            <person name="Chen C."/>
            <person name="Yan M."/>
            <person name="Daum C."/>
            <person name="Ng V."/>
            <person name="Clum A."/>
            <person name="Steindorff A."/>
            <person name="Ohm R.A."/>
            <person name="Martin F."/>
            <person name="Silar P."/>
            <person name="Natvig D.O."/>
            <person name="Lalanne C."/>
            <person name="Gautier V."/>
            <person name="Ament-Velasquez S.L."/>
            <person name="Kruys A."/>
            <person name="Hutchinson M.I."/>
            <person name="Powell A.J."/>
            <person name="Barry K."/>
            <person name="Miller A.N."/>
            <person name="Grigoriev I.V."/>
            <person name="Debuchy R."/>
            <person name="Gladieux P."/>
            <person name="Hiltunen Thoren M."/>
            <person name="Johannesson H."/>
        </authorList>
    </citation>
    <scope>NUCLEOTIDE SEQUENCE [LARGE SCALE GENOMIC DNA]</scope>
    <source>
        <strain evidence="5">CBS 340.73</strain>
    </source>
</reference>
<dbReference type="PROSITE" id="PS00893">
    <property type="entry name" value="NUDIX_BOX"/>
    <property type="match status" value="1"/>
</dbReference>
<dbReference type="SUPFAM" id="SSF55811">
    <property type="entry name" value="Nudix"/>
    <property type="match status" value="1"/>
</dbReference>
<feature type="region of interest" description="Disordered" evidence="2">
    <location>
        <begin position="85"/>
        <end position="109"/>
    </location>
</feature>